<accession>A0A9X0UKN5</accession>
<name>A0A9X0UKN5_9PROT</name>
<keyword evidence="2" id="KW-1185">Reference proteome</keyword>
<protein>
    <submittedName>
        <fullName evidence="1">Uncharacterized protein</fullName>
    </submittedName>
</protein>
<evidence type="ECO:0000313" key="1">
    <source>
        <dbReference type="EMBL" id="MBC4019375.1"/>
    </source>
</evidence>
<dbReference type="EMBL" id="JACOMF010000197">
    <property type="protein sequence ID" value="MBC4019375.1"/>
    <property type="molecule type" value="Genomic_DNA"/>
</dbReference>
<proteinExistence type="predicted"/>
<comment type="caution">
    <text evidence="1">The sequence shown here is derived from an EMBL/GenBank/DDBJ whole genome shotgun (WGS) entry which is preliminary data.</text>
</comment>
<reference evidence="1" key="1">
    <citation type="submission" date="2020-08" db="EMBL/GenBank/DDBJ databases">
        <authorList>
            <person name="Hu Y."/>
            <person name="Nguyen S.V."/>
            <person name="Li F."/>
            <person name="Fanning S."/>
        </authorList>
    </citation>
    <scope>NUCLEOTIDE SEQUENCE</scope>
    <source>
        <strain evidence="1">SYSU D8009</strain>
    </source>
</reference>
<sequence length="65" mass="7748">MTVHDLDDAFAEEIWDRRLWCRENCEHEFTVESIWDHAEGRDTGRCFLFADQIEAALFRLTWVSG</sequence>
<gene>
    <name evidence="1" type="ORF">H7965_29720</name>
</gene>
<dbReference type="Proteomes" id="UP000600101">
    <property type="component" value="Unassembled WGS sequence"/>
</dbReference>
<dbReference type="AlphaFoldDB" id="A0A9X0UKN5"/>
<organism evidence="1 2">
    <name type="scientific">Siccirubricoccus deserti</name>
    <dbReference type="NCBI Taxonomy" id="2013562"/>
    <lineage>
        <taxon>Bacteria</taxon>
        <taxon>Pseudomonadati</taxon>
        <taxon>Pseudomonadota</taxon>
        <taxon>Alphaproteobacteria</taxon>
        <taxon>Acetobacterales</taxon>
        <taxon>Roseomonadaceae</taxon>
        <taxon>Siccirubricoccus</taxon>
    </lineage>
</organism>
<evidence type="ECO:0000313" key="2">
    <source>
        <dbReference type="Proteomes" id="UP000600101"/>
    </source>
</evidence>